<evidence type="ECO:0000313" key="1">
    <source>
        <dbReference type="EMBL" id="MCI98194.1"/>
    </source>
</evidence>
<comment type="caution">
    <text evidence="1">The sequence shown here is derived from an EMBL/GenBank/DDBJ whole genome shotgun (WGS) entry which is preliminary data.</text>
</comment>
<dbReference type="Proteomes" id="UP000265520">
    <property type="component" value="Unassembled WGS sequence"/>
</dbReference>
<keyword evidence="2" id="KW-1185">Reference proteome</keyword>
<dbReference type="AlphaFoldDB" id="A0A392WC48"/>
<dbReference type="EMBL" id="LXQA011466732">
    <property type="protein sequence ID" value="MCI98194.1"/>
    <property type="molecule type" value="Genomic_DNA"/>
</dbReference>
<evidence type="ECO:0000313" key="2">
    <source>
        <dbReference type="Proteomes" id="UP000265520"/>
    </source>
</evidence>
<feature type="non-terminal residue" evidence="1">
    <location>
        <position position="42"/>
    </location>
</feature>
<reference evidence="1 2" key="1">
    <citation type="journal article" date="2018" name="Front. Plant Sci.">
        <title>Red Clover (Trifolium pratense) and Zigzag Clover (T. medium) - A Picture of Genomic Similarities and Differences.</title>
        <authorList>
            <person name="Dluhosova J."/>
            <person name="Istvanek J."/>
            <person name="Nedelnik J."/>
            <person name="Repkova J."/>
        </authorList>
    </citation>
    <scope>NUCLEOTIDE SEQUENCE [LARGE SCALE GENOMIC DNA]</scope>
    <source>
        <strain evidence="2">cv. 10/8</strain>
        <tissue evidence="1">Leaf</tissue>
    </source>
</reference>
<organism evidence="1 2">
    <name type="scientific">Trifolium medium</name>
    <dbReference type="NCBI Taxonomy" id="97028"/>
    <lineage>
        <taxon>Eukaryota</taxon>
        <taxon>Viridiplantae</taxon>
        <taxon>Streptophyta</taxon>
        <taxon>Embryophyta</taxon>
        <taxon>Tracheophyta</taxon>
        <taxon>Spermatophyta</taxon>
        <taxon>Magnoliopsida</taxon>
        <taxon>eudicotyledons</taxon>
        <taxon>Gunneridae</taxon>
        <taxon>Pentapetalae</taxon>
        <taxon>rosids</taxon>
        <taxon>fabids</taxon>
        <taxon>Fabales</taxon>
        <taxon>Fabaceae</taxon>
        <taxon>Papilionoideae</taxon>
        <taxon>50 kb inversion clade</taxon>
        <taxon>NPAAA clade</taxon>
        <taxon>Hologalegina</taxon>
        <taxon>IRL clade</taxon>
        <taxon>Trifolieae</taxon>
        <taxon>Trifolium</taxon>
    </lineage>
</organism>
<name>A0A392WC48_9FABA</name>
<sequence>MVEEVVTMVIKEVAEVEEVEEMVKFLARSVQNFYAVIRSSKQ</sequence>
<accession>A0A392WC48</accession>
<protein>
    <submittedName>
        <fullName evidence="1">Uncharacterized protein</fullName>
    </submittedName>
</protein>
<proteinExistence type="predicted"/>